<proteinExistence type="predicted"/>
<evidence type="ECO:0000313" key="1">
    <source>
        <dbReference type="EMBL" id="KWV89689.1"/>
    </source>
</evidence>
<organism evidence="1 2">
    <name type="scientific">Pseudomonas fluorescens</name>
    <dbReference type="NCBI Taxonomy" id="294"/>
    <lineage>
        <taxon>Bacteria</taxon>
        <taxon>Pseudomonadati</taxon>
        <taxon>Pseudomonadota</taxon>
        <taxon>Gammaproteobacteria</taxon>
        <taxon>Pseudomonadales</taxon>
        <taxon>Pseudomonadaceae</taxon>
        <taxon>Pseudomonas</taxon>
    </lineage>
</organism>
<name>A0A109LLK5_PSEFL</name>
<reference evidence="1 2" key="1">
    <citation type="submission" date="2015-05" db="EMBL/GenBank/DDBJ databases">
        <title>A genomic and transcriptomic approach to investigate the blue pigment phenotype in Pseudomonas fluorescens.</title>
        <authorList>
            <person name="Andreani N.A."/>
            <person name="Cardazzo B."/>
        </authorList>
    </citation>
    <scope>NUCLEOTIDE SEQUENCE [LARGE SCALE GENOMIC DNA]</scope>
    <source>
        <strain evidence="1 2">Ps_22</strain>
    </source>
</reference>
<dbReference type="EMBL" id="LCYA01000021">
    <property type="protein sequence ID" value="KWV89689.1"/>
    <property type="molecule type" value="Genomic_DNA"/>
</dbReference>
<dbReference type="AntiFam" id="ANF00215">
    <property type="entry name" value="Shadow ORF (opposite nolG)"/>
</dbReference>
<protein>
    <submittedName>
        <fullName evidence="1">Uncharacterized protein</fullName>
    </submittedName>
</protein>
<evidence type="ECO:0000313" key="2">
    <source>
        <dbReference type="Proteomes" id="UP000061348"/>
    </source>
</evidence>
<gene>
    <name evidence="1" type="ORF">PFLmoz3_00631</name>
</gene>
<dbReference type="AlphaFoldDB" id="A0A109LLK5"/>
<comment type="caution">
    <text evidence="1">The sequence shown here is derived from an EMBL/GenBank/DDBJ whole genome shotgun (WGS) entry which is preliminary data.</text>
</comment>
<sequence>MPIDNTRPNSDNVLREKPIRCMTAKVPMIDTGTAIKGISDARQLRRNTTTTITTSRIASISVMATDSSEARTNTVGS</sequence>
<dbReference type="Proteomes" id="UP000061348">
    <property type="component" value="Unassembled WGS sequence"/>
</dbReference>
<accession>A0A109LLK5</accession>